<comment type="subcellular location">
    <subcellularLocation>
        <location evidence="1">Membrane</location>
    </subcellularLocation>
</comment>
<dbReference type="EMBL" id="CP129113">
    <property type="protein sequence ID" value="WLV24877.1"/>
    <property type="molecule type" value="Genomic_DNA"/>
</dbReference>
<evidence type="ECO:0000256" key="2">
    <source>
        <dbReference type="ARBA" id="ARBA00007161"/>
    </source>
</evidence>
<keyword evidence="6" id="KW-0812">Transmembrane</keyword>
<proteinExistence type="inferred from homology"/>
<name>A0ABY9KYX7_9BACI</name>
<feature type="coiled-coil region" evidence="4">
    <location>
        <begin position="217"/>
        <end position="326"/>
    </location>
</feature>
<evidence type="ECO:0000313" key="8">
    <source>
        <dbReference type="EMBL" id="WLV24877.1"/>
    </source>
</evidence>
<dbReference type="InterPro" id="IPR036013">
    <property type="entry name" value="Band_7/SPFH_dom_sf"/>
</dbReference>
<evidence type="ECO:0000256" key="4">
    <source>
        <dbReference type="SAM" id="Coils"/>
    </source>
</evidence>
<reference evidence="8" key="1">
    <citation type="submission" date="2023-06" db="EMBL/GenBank/DDBJ databases">
        <title>A Treasure from Seagulls: Isolation and Description of Aciduricobacillus qingdaonensis gen. nov., sp. nov., a Rare Obligately Uric Acid-utilizing Member in the Family Bacillaceae.</title>
        <authorList>
            <person name="Liu W."/>
            <person name="Wang B."/>
        </authorList>
    </citation>
    <scope>NUCLEOTIDE SEQUENCE</scope>
    <source>
        <strain evidence="8">44XB</strain>
    </source>
</reference>
<keyword evidence="3 6" id="KW-0472">Membrane</keyword>
<keyword evidence="6" id="KW-1133">Transmembrane helix</keyword>
<evidence type="ECO:0000256" key="1">
    <source>
        <dbReference type="ARBA" id="ARBA00004370"/>
    </source>
</evidence>
<dbReference type="InterPro" id="IPR027705">
    <property type="entry name" value="Flotillin_fam"/>
</dbReference>
<protein>
    <submittedName>
        <fullName evidence="8">SPFH domain-containing protein</fullName>
    </submittedName>
</protein>
<feature type="transmembrane region" description="Helical" evidence="6">
    <location>
        <begin position="6"/>
        <end position="25"/>
    </location>
</feature>
<sequence>MNLNSDIIFIGIGIVALLIIVITFVSRYKTVPKDKALIVSGSFLVGNGVHTDTQGNKIKIISGGGTFVIPVFQNAKILSLANSQLEISTGEEIYTGQGVPILADGIAIVKISGEVASIATAAEQLLSKAKEDRDRETSMVLAGHLRAILGGMTVEEIYKDRAAFNQKVMGEASPDLMKMGLEIVSFTLKDIRDNHGYLDSLGKKRIAEVKKEAAVAMADAEKETRIKQAEADQIAKEAEIERETSIAKAEKEQAMKKAAYKKEQDKAQADADNAYKLQNAILQQEIKEKEMNIEITERTKQIELEAKEIERKSNQYEADVKKKADADAYAVEIKADAEKHKALTEAEAFAQKTKLAGEAEAHAIREKGIAQAEAKEKLAQAMNQFGQAAIAEMVISVWPEIIKESAAGLSAIDKITVVDTGNGEGGGGANRVAGYMTDLITTSQAQLEETTGIDVKGIIEDFAGKKNLKPGLSEISDGLQNLKANQVPSSPDEENGNNENI</sequence>
<dbReference type="InterPro" id="IPR001107">
    <property type="entry name" value="Band_7"/>
</dbReference>
<dbReference type="SMART" id="SM00244">
    <property type="entry name" value="PHB"/>
    <property type="match status" value="1"/>
</dbReference>
<gene>
    <name evidence="8" type="ORF">QR721_01165</name>
</gene>
<dbReference type="PANTHER" id="PTHR13806:SF46">
    <property type="entry name" value="FLOTILLIN-1-RELATED"/>
    <property type="match status" value="1"/>
</dbReference>
<dbReference type="Pfam" id="PF01145">
    <property type="entry name" value="Band_7"/>
    <property type="match status" value="1"/>
</dbReference>
<dbReference type="SUPFAM" id="SSF117892">
    <property type="entry name" value="Band 7/SPFH domain"/>
    <property type="match status" value="1"/>
</dbReference>
<dbReference type="PANTHER" id="PTHR13806">
    <property type="entry name" value="FLOTILLIN-RELATED"/>
    <property type="match status" value="1"/>
</dbReference>
<feature type="domain" description="Band 7" evidence="7">
    <location>
        <begin position="26"/>
        <end position="205"/>
    </location>
</feature>
<dbReference type="RefSeq" id="WP_348028349.1">
    <property type="nucleotide sequence ID" value="NZ_CP129113.1"/>
</dbReference>
<dbReference type="Proteomes" id="UP001180087">
    <property type="component" value="Chromosome"/>
</dbReference>
<organism evidence="8 9">
    <name type="scientific">Aciduricibacillus chroicocephali</name>
    <dbReference type="NCBI Taxonomy" id="3054939"/>
    <lineage>
        <taxon>Bacteria</taxon>
        <taxon>Bacillati</taxon>
        <taxon>Bacillota</taxon>
        <taxon>Bacilli</taxon>
        <taxon>Bacillales</taxon>
        <taxon>Bacillaceae</taxon>
        <taxon>Aciduricibacillus</taxon>
    </lineage>
</organism>
<feature type="compositionally biased region" description="Acidic residues" evidence="5">
    <location>
        <begin position="491"/>
        <end position="501"/>
    </location>
</feature>
<keyword evidence="9" id="KW-1185">Reference proteome</keyword>
<dbReference type="CDD" id="cd03399">
    <property type="entry name" value="SPFH_flotillin"/>
    <property type="match status" value="1"/>
</dbReference>
<keyword evidence="4" id="KW-0175">Coiled coil</keyword>
<evidence type="ECO:0000256" key="6">
    <source>
        <dbReference type="SAM" id="Phobius"/>
    </source>
</evidence>
<evidence type="ECO:0000313" key="9">
    <source>
        <dbReference type="Proteomes" id="UP001180087"/>
    </source>
</evidence>
<dbReference type="InterPro" id="IPR031905">
    <property type="entry name" value="Flotillin_C"/>
</dbReference>
<dbReference type="Gene3D" id="3.30.479.30">
    <property type="entry name" value="Band 7 domain"/>
    <property type="match status" value="1"/>
</dbReference>
<evidence type="ECO:0000256" key="5">
    <source>
        <dbReference type="SAM" id="MobiDB-lite"/>
    </source>
</evidence>
<feature type="region of interest" description="Disordered" evidence="5">
    <location>
        <begin position="482"/>
        <end position="501"/>
    </location>
</feature>
<dbReference type="Pfam" id="PF15975">
    <property type="entry name" value="Flot"/>
    <property type="match status" value="1"/>
</dbReference>
<accession>A0ABY9KYX7</accession>
<comment type="similarity">
    <text evidence="2">Belongs to the band 7/mec-2 family. Flotillin subfamily.</text>
</comment>
<evidence type="ECO:0000259" key="7">
    <source>
        <dbReference type="SMART" id="SM00244"/>
    </source>
</evidence>
<evidence type="ECO:0000256" key="3">
    <source>
        <dbReference type="ARBA" id="ARBA00023136"/>
    </source>
</evidence>